<evidence type="ECO:0000313" key="2">
    <source>
        <dbReference type="EMBL" id="CDW18934.1"/>
    </source>
</evidence>
<organism evidence="2">
    <name type="scientific">Lepeophtheirus salmonis</name>
    <name type="common">Salmon louse</name>
    <name type="synonym">Caligus salmonis</name>
    <dbReference type="NCBI Taxonomy" id="72036"/>
    <lineage>
        <taxon>Eukaryota</taxon>
        <taxon>Metazoa</taxon>
        <taxon>Ecdysozoa</taxon>
        <taxon>Arthropoda</taxon>
        <taxon>Crustacea</taxon>
        <taxon>Multicrustacea</taxon>
        <taxon>Hexanauplia</taxon>
        <taxon>Copepoda</taxon>
        <taxon>Siphonostomatoida</taxon>
        <taxon>Caligidae</taxon>
        <taxon>Lepeophtheirus</taxon>
    </lineage>
</organism>
<keyword evidence="1" id="KW-0472">Membrane</keyword>
<proteinExistence type="predicted"/>
<sequence>MAMGHTLSEKKFKISLFCCSILLVLVCFVFN</sequence>
<evidence type="ECO:0000256" key="1">
    <source>
        <dbReference type="SAM" id="Phobius"/>
    </source>
</evidence>
<name>A0A0K2SYU2_LEPSM</name>
<accession>A0A0K2SYU2</accession>
<feature type="transmembrane region" description="Helical" evidence="1">
    <location>
        <begin position="12"/>
        <end position="30"/>
    </location>
</feature>
<keyword evidence="1" id="KW-0812">Transmembrane</keyword>
<keyword evidence="1" id="KW-1133">Transmembrane helix</keyword>
<dbReference type="AlphaFoldDB" id="A0A0K2SYU2"/>
<dbReference type="EMBL" id="HACA01001573">
    <property type="protein sequence ID" value="CDW18934.1"/>
    <property type="molecule type" value="Transcribed_RNA"/>
</dbReference>
<reference evidence="2" key="1">
    <citation type="submission" date="2014-05" db="EMBL/GenBank/DDBJ databases">
        <authorList>
            <person name="Chronopoulou M."/>
        </authorList>
    </citation>
    <scope>NUCLEOTIDE SEQUENCE</scope>
    <source>
        <tissue evidence="2">Whole organism</tissue>
    </source>
</reference>
<protein>
    <submittedName>
        <fullName evidence="2">Uncharacterized protein</fullName>
    </submittedName>
</protein>